<dbReference type="GO" id="GO:0043165">
    <property type="term" value="P:Gram-negative-bacterium-type cell outer membrane assembly"/>
    <property type="evidence" value="ECO:0007669"/>
    <property type="project" value="UniProtKB-UniRule"/>
</dbReference>
<organism evidence="3 4">
    <name type="scientific">Tritonibacter litoralis</name>
    <dbReference type="NCBI Taxonomy" id="2662264"/>
    <lineage>
        <taxon>Bacteria</taxon>
        <taxon>Pseudomonadati</taxon>
        <taxon>Pseudomonadota</taxon>
        <taxon>Alphaproteobacteria</taxon>
        <taxon>Rhodobacterales</taxon>
        <taxon>Paracoccaceae</taxon>
        <taxon>Tritonibacter</taxon>
    </lineage>
</organism>
<dbReference type="GO" id="GO:0015920">
    <property type="term" value="P:lipopolysaccharide transport"/>
    <property type="evidence" value="ECO:0007669"/>
    <property type="project" value="InterPro"/>
</dbReference>
<dbReference type="InterPro" id="IPR050218">
    <property type="entry name" value="LptD"/>
</dbReference>
<dbReference type="EMBL" id="WIBF01000001">
    <property type="protein sequence ID" value="MQQ07343.1"/>
    <property type="molecule type" value="Genomic_DNA"/>
</dbReference>
<dbReference type="GO" id="GO:1990351">
    <property type="term" value="C:transporter complex"/>
    <property type="evidence" value="ECO:0007669"/>
    <property type="project" value="TreeGrafter"/>
</dbReference>
<feature type="chain" id="PRO_5033169300" description="LPS-assembly protein LptD" evidence="1">
    <location>
        <begin position="23"/>
        <end position="721"/>
    </location>
</feature>
<feature type="domain" description="LptD C-terminal" evidence="2">
    <location>
        <begin position="278"/>
        <end position="645"/>
    </location>
</feature>
<keyword evidence="1" id="KW-0732">Signal</keyword>
<keyword evidence="1" id="KW-0472">Membrane</keyword>
<dbReference type="InterPro" id="IPR007543">
    <property type="entry name" value="LptD_C"/>
</dbReference>
<comment type="caution">
    <text evidence="3">The sequence shown here is derived from an EMBL/GenBank/DDBJ whole genome shotgun (WGS) entry which is preliminary data.</text>
</comment>
<comment type="function">
    <text evidence="1">Involved in the assembly of lipopolysaccharide (LPS) at the surface of the outer membrane.</text>
</comment>
<evidence type="ECO:0000259" key="2">
    <source>
        <dbReference type="Pfam" id="PF04453"/>
    </source>
</evidence>
<dbReference type="AlphaFoldDB" id="A0A843YDE4"/>
<comment type="caution">
    <text evidence="1">Lacks conserved residue(s) required for the propagation of feature annotation.</text>
</comment>
<sequence precursor="true">MRRTLLISVVLPWLAAATPALPQALVEPATANRQAILVADQVFITPERQLVASGGVEVFQGEVRLQAEKITFDDAKGQLKIEGPIRIDQDGEVSILADAAELDSDLQNGILSSARLVFNQQVQLAALQATRVRGRYTQLYKTAVTSCDVCDDGRPPLWQIRAERVTHDQEERQIYLEGAQLRVRDVPVFYLPALRLPDPTLDRATGFLVPSLRTTSNLATGVKVPYFFKIGDHKDLTVAPYVSSKTRTLDWRYRQAFQRGTIQIDGAFTRDDLQPDQDRGYAFLTGRFDLNQGYKLAVNLRTVSDDAYFADYGLADVDRLRSDVILSRIKRDEFFRGGFIHYKTLRDSEDQDEVPSIVADLVYERRIHPLWSKTGEFRYRLETHAHRRESEELATALDPAGRDIGRFSLDVNWRQDWRFNSGVVAEWQAGAAFERFAIEDDAVSANNSRRAVPRTALTFRLPMTRTTGNGSRQFLEPIAQVSWSNLSGEDIPNDESNFVEFDQGNLLSLSRFPASDKREDGLQFAYGVNWAHFAQSGWQASATVGQIYREEAESEFTKTSGLGGTTSDILLAGQIKLNQGIALTARGLLNGSFNFSKAELRGDVDYKRASFRSSYLWLGTDADEGRTDATSELWFDGQYEVNSNWAANANLRYDVSDGRATRAGLGLAYQNECVTVDLSVNRRYTSTTSVDPSTDFGFSISLNGFSVNSGTNKYRRSCSKT</sequence>
<dbReference type="RefSeq" id="WP_153214235.1">
    <property type="nucleotide sequence ID" value="NZ_WIBF01000001.1"/>
</dbReference>
<feature type="signal peptide" evidence="1">
    <location>
        <begin position="1"/>
        <end position="22"/>
    </location>
</feature>
<comment type="subunit">
    <text evidence="1">Component of the lipopolysaccharide transport and assembly complex.</text>
</comment>
<keyword evidence="4" id="KW-1185">Reference proteome</keyword>
<dbReference type="PANTHER" id="PTHR30189">
    <property type="entry name" value="LPS-ASSEMBLY PROTEIN"/>
    <property type="match status" value="1"/>
</dbReference>
<dbReference type="GO" id="GO:0009279">
    <property type="term" value="C:cell outer membrane"/>
    <property type="evidence" value="ECO:0007669"/>
    <property type="project" value="UniProtKB-SubCell"/>
</dbReference>
<name>A0A843YDE4_9RHOB</name>
<evidence type="ECO:0000313" key="3">
    <source>
        <dbReference type="EMBL" id="MQQ07343.1"/>
    </source>
</evidence>
<dbReference type="InterPro" id="IPR020889">
    <property type="entry name" value="LipoPS_assembly_LptD"/>
</dbReference>
<evidence type="ECO:0000256" key="1">
    <source>
        <dbReference type="HAMAP-Rule" id="MF_01411"/>
    </source>
</evidence>
<dbReference type="PANTHER" id="PTHR30189:SF1">
    <property type="entry name" value="LPS-ASSEMBLY PROTEIN LPTD"/>
    <property type="match status" value="1"/>
</dbReference>
<dbReference type="Proteomes" id="UP000444174">
    <property type="component" value="Unassembled WGS sequence"/>
</dbReference>
<dbReference type="HAMAP" id="MF_01411">
    <property type="entry name" value="LPS_assembly_LptD"/>
    <property type="match status" value="1"/>
</dbReference>
<gene>
    <name evidence="1 3" type="primary">lptD</name>
    <name evidence="3" type="ORF">GFB49_02645</name>
</gene>
<comment type="similarity">
    <text evidence="1">Belongs to the LptD family.</text>
</comment>
<accession>A0A843YDE4</accession>
<reference evidence="3 4" key="1">
    <citation type="submission" date="2019-10" db="EMBL/GenBank/DDBJ databases">
        <title>Epibacterium sp. nov., isolated from seawater.</title>
        <authorList>
            <person name="Zhang X."/>
            <person name="Li N."/>
        </authorList>
    </citation>
    <scope>NUCLEOTIDE SEQUENCE [LARGE SCALE GENOMIC DNA]</scope>
    <source>
        <strain evidence="3 4">SM1979</strain>
    </source>
</reference>
<evidence type="ECO:0000313" key="4">
    <source>
        <dbReference type="Proteomes" id="UP000444174"/>
    </source>
</evidence>
<comment type="subcellular location">
    <subcellularLocation>
        <location evidence="1">Cell outer membrane</location>
    </subcellularLocation>
</comment>
<proteinExistence type="inferred from homology"/>
<dbReference type="Pfam" id="PF04453">
    <property type="entry name" value="LptD"/>
    <property type="match status" value="1"/>
</dbReference>
<protein>
    <recommendedName>
        <fullName evidence="1">LPS-assembly protein LptD</fullName>
    </recommendedName>
</protein>
<keyword evidence="1" id="KW-0998">Cell outer membrane</keyword>